<dbReference type="OrthoDB" id="9792047at2"/>
<reference evidence="1 2" key="1">
    <citation type="journal article" date="2010" name="Proc. Natl. Acad. Sci. U.S.A.">
        <title>A Nitrospira metagenome illuminates the physiology and evolution of globally important nitrite-oxidizing bacteria.</title>
        <authorList>
            <person name="Lucker S."/>
            <person name="Wagner M."/>
            <person name="Maixner F."/>
            <person name="Pelletier E."/>
            <person name="Koch H."/>
            <person name="Vacherie B."/>
            <person name="Rattei T."/>
            <person name="Sinninghe Damste J."/>
            <person name="Spieck E."/>
            <person name="Le Paslier D."/>
            <person name="Daims H."/>
        </authorList>
    </citation>
    <scope>NUCLEOTIDE SEQUENCE [LARGE SCALE GENOMIC DNA]</scope>
</reference>
<evidence type="ECO:0000313" key="1">
    <source>
        <dbReference type="EMBL" id="CBK43819.1"/>
    </source>
</evidence>
<evidence type="ECO:0000313" key="2">
    <source>
        <dbReference type="Proteomes" id="UP000001660"/>
    </source>
</evidence>
<dbReference type="STRING" id="330214.NIDE4151"/>
<dbReference type="EMBL" id="FP929003">
    <property type="protein sequence ID" value="CBK43819.1"/>
    <property type="molecule type" value="Genomic_DNA"/>
</dbReference>
<dbReference type="Proteomes" id="UP000001660">
    <property type="component" value="Chromosome"/>
</dbReference>
<name>D8P8I7_9BACT</name>
<accession>D8P8I7</accession>
<dbReference type="HOGENOM" id="CLU_1624133_0_0_0"/>
<organism evidence="1 2">
    <name type="scientific">Nitrospira defluvii</name>
    <dbReference type="NCBI Taxonomy" id="330214"/>
    <lineage>
        <taxon>Bacteria</taxon>
        <taxon>Pseudomonadati</taxon>
        <taxon>Nitrospirota</taxon>
        <taxon>Nitrospiria</taxon>
        <taxon>Nitrospirales</taxon>
        <taxon>Nitrospiraceae</taxon>
        <taxon>Nitrospira</taxon>
    </lineage>
</organism>
<protein>
    <submittedName>
        <fullName evidence="1">Uncharacterized protein</fullName>
    </submittedName>
</protein>
<sequence>MRSSSHKAFAGRQVFFWIVAVTCGLVLGPSERLLAAGPPPAYGKEHTITIDPTPLVPQSWWQVPGVTPPLWVLDPETSDAYRTTETRELKLKPGQYKFISFTFDFPFTVSLDGKLEYSKSLDQCVEGRGTQTLVVRCKRTYPHGGQRDAYYGNSEVGDGTGTR</sequence>
<keyword evidence="2" id="KW-1185">Reference proteome</keyword>
<gene>
    <name evidence="1" type="ORF">NIDE4151</name>
</gene>
<dbReference type="KEGG" id="nde:NIDE4151"/>
<dbReference type="AlphaFoldDB" id="D8P8I7"/>
<proteinExistence type="predicted"/>